<accession>B0PA32</accession>
<name>B0PA32_9FIRM</name>
<feature type="transmembrane region" description="Helical" evidence="1">
    <location>
        <begin position="21"/>
        <end position="37"/>
    </location>
</feature>
<keyword evidence="1" id="KW-0812">Transmembrane</keyword>
<comment type="caution">
    <text evidence="2">The sequence shown here is derived from an EMBL/GenBank/DDBJ whole genome shotgun (WGS) entry which is preliminary data.</text>
</comment>
<feature type="transmembrane region" description="Helical" evidence="1">
    <location>
        <begin position="43"/>
        <end position="61"/>
    </location>
</feature>
<evidence type="ECO:0000256" key="1">
    <source>
        <dbReference type="SAM" id="Phobius"/>
    </source>
</evidence>
<evidence type="ECO:0000313" key="3">
    <source>
        <dbReference type="Proteomes" id="UP000003803"/>
    </source>
</evidence>
<keyword evidence="3" id="KW-1185">Reference proteome</keyword>
<reference evidence="2" key="1">
    <citation type="submission" date="2007-11" db="EMBL/GenBank/DDBJ databases">
        <authorList>
            <person name="Fulton L."/>
            <person name="Clifton S."/>
            <person name="Fulton B."/>
            <person name="Xu J."/>
            <person name="Minx P."/>
            <person name="Pepin K.H."/>
            <person name="Johnson M."/>
            <person name="Thiruvilangam P."/>
            <person name="Bhonagiri V."/>
            <person name="Nash W.E."/>
            <person name="Mardis E.R."/>
            <person name="Wilson R.K."/>
        </authorList>
    </citation>
    <scope>NUCLEOTIDE SEQUENCE [LARGE SCALE GENOMIC DNA]</scope>
    <source>
        <strain evidence="2">DSM 17241</strain>
    </source>
</reference>
<sequence length="62" mass="7403">MSPCIYFAFWKHRPRHHCPRPVFLFLHIFCPVETAGITNRRLYMSLAFTWIGEGLVGYIIYK</sequence>
<gene>
    <name evidence="2" type="ORF">ANACOL_01602</name>
</gene>
<proteinExistence type="predicted"/>
<dbReference type="AlphaFoldDB" id="B0PA32"/>
<reference evidence="2" key="2">
    <citation type="submission" date="2013-09" db="EMBL/GenBank/DDBJ databases">
        <title>Draft genome sequence of Anaerotruncus colihominis(DSM 17241).</title>
        <authorList>
            <person name="Sudarsanam P."/>
            <person name="Ley R."/>
            <person name="Guruge J."/>
            <person name="Turnbaugh P.J."/>
            <person name="Mahowald M."/>
            <person name="Liep D."/>
            <person name="Gordon J."/>
        </authorList>
    </citation>
    <scope>NUCLEOTIDE SEQUENCE</scope>
    <source>
        <strain evidence="2">DSM 17241</strain>
    </source>
</reference>
<dbReference type="EMBL" id="ABGD02000012">
    <property type="protein sequence ID" value="EDS11711.1"/>
    <property type="molecule type" value="Genomic_DNA"/>
</dbReference>
<dbReference type="Proteomes" id="UP000003803">
    <property type="component" value="Unassembled WGS sequence"/>
</dbReference>
<organism evidence="2 3">
    <name type="scientific">Anaerotruncus colihominis DSM 17241</name>
    <dbReference type="NCBI Taxonomy" id="445972"/>
    <lineage>
        <taxon>Bacteria</taxon>
        <taxon>Bacillati</taxon>
        <taxon>Bacillota</taxon>
        <taxon>Clostridia</taxon>
        <taxon>Eubacteriales</taxon>
        <taxon>Oscillospiraceae</taxon>
        <taxon>Anaerotruncus</taxon>
    </lineage>
</organism>
<keyword evidence="1" id="KW-0472">Membrane</keyword>
<dbReference type="HOGENOM" id="CLU_2894016_0_0_9"/>
<keyword evidence="1" id="KW-1133">Transmembrane helix</keyword>
<protein>
    <submittedName>
        <fullName evidence="2">Uncharacterized protein</fullName>
    </submittedName>
</protein>
<evidence type="ECO:0000313" key="2">
    <source>
        <dbReference type="EMBL" id="EDS11711.1"/>
    </source>
</evidence>